<organism evidence="2 3">
    <name type="scientific">Aspergillus vadensis (strain CBS 113365 / IMI 142717 / IBT 24658)</name>
    <dbReference type="NCBI Taxonomy" id="1448311"/>
    <lineage>
        <taxon>Eukaryota</taxon>
        <taxon>Fungi</taxon>
        <taxon>Dikarya</taxon>
        <taxon>Ascomycota</taxon>
        <taxon>Pezizomycotina</taxon>
        <taxon>Eurotiomycetes</taxon>
        <taxon>Eurotiomycetidae</taxon>
        <taxon>Eurotiales</taxon>
        <taxon>Aspergillaceae</taxon>
        <taxon>Aspergillus</taxon>
        <taxon>Aspergillus subgen. Circumdati</taxon>
    </lineage>
</organism>
<dbReference type="PROSITE" id="PS51257">
    <property type="entry name" value="PROKAR_LIPOPROTEIN"/>
    <property type="match status" value="1"/>
</dbReference>
<sequence>MDKILEVYHQTLLICLKQNQFAGISATAAAILSCTFRNFASNEKERGKSQSVSRNFSRRKKRTRNLKPHQHARIAPKLTPGSGC</sequence>
<feature type="region of interest" description="Disordered" evidence="1">
    <location>
        <begin position="43"/>
        <end position="84"/>
    </location>
</feature>
<dbReference type="AlphaFoldDB" id="A0A319BF06"/>
<dbReference type="Proteomes" id="UP000248405">
    <property type="component" value="Unassembled WGS sequence"/>
</dbReference>
<feature type="compositionally biased region" description="Basic residues" evidence="1">
    <location>
        <begin position="56"/>
        <end position="74"/>
    </location>
</feature>
<protein>
    <submittedName>
        <fullName evidence="2">Uncharacterized protein</fullName>
    </submittedName>
</protein>
<gene>
    <name evidence="2" type="ORF">BO88DRAFT_247913</name>
</gene>
<dbReference type="RefSeq" id="XP_025565041.1">
    <property type="nucleotide sequence ID" value="XM_025702189.1"/>
</dbReference>
<evidence type="ECO:0000313" key="2">
    <source>
        <dbReference type="EMBL" id="PYH71247.1"/>
    </source>
</evidence>
<dbReference type="EMBL" id="KZ821619">
    <property type="protein sequence ID" value="PYH71247.1"/>
    <property type="molecule type" value="Genomic_DNA"/>
</dbReference>
<accession>A0A319BF06</accession>
<reference evidence="2" key="1">
    <citation type="submission" date="2016-12" db="EMBL/GenBank/DDBJ databases">
        <title>The genomes of Aspergillus section Nigri reveals drivers in fungal speciation.</title>
        <authorList>
            <consortium name="DOE Joint Genome Institute"/>
            <person name="Vesth T.C."/>
            <person name="Nybo J."/>
            <person name="Theobald S."/>
            <person name="Brandl J."/>
            <person name="Frisvad J.C."/>
            <person name="Nielsen K.F."/>
            <person name="Lyhne E.K."/>
            <person name="Kogle M.E."/>
            <person name="Kuo A."/>
            <person name="Riley R."/>
            <person name="Clum A."/>
            <person name="Nolan M."/>
            <person name="Lipzen A."/>
            <person name="Salamov A."/>
            <person name="Henrissat B."/>
            <person name="Wiebenga A."/>
            <person name="De Vries R.P."/>
            <person name="Grigoriev I.V."/>
            <person name="Mortensen U.H."/>
            <person name="Andersen M.R."/>
            <person name="Baker S.E."/>
        </authorList>
    </citation>
    <scope>NUCLEOTIDE SEQUENCE [LARGE SCALE GENOMIC DNA]</scope>
    <source>
        <strain evidence="2">CBS 113365</strain>
    </source>
</reference>
<dbReference type="GeneID" id="37206781"/>
<keyword evidence="3" id="KW-1185">Reference proteome</keyword>
<evidence type="ECO:0000313" key="3">
    <source>
        <dbReference type="Proteomes" id="UP000248405"/>
    </source>
</evidence>
<evidence type="ECO:0000256" key="1">
    <source>
        <dbReference type="SAM" id="MobiDB-lite"/>
    </source>
</evidence>
<proteinExistence type="predicted"/>
<name>A0A319BF06_ASPVC</name>